<dbReference type="Proteomes" id="UP000032250">
    <property type="component" value="Unassembled WGS sequence"/>
</dbReference>
<evidence type="ECO:0000256" key="1">
    <source>
        <dbReference type="SAM" id="Phobius"/>
    </source>
</evidence>
<keyword evidence="1" id="KW-0472">Membrane</keyword>
<reference evidence="2 3" key="1">
    <citation type="submission" date="2014-06" db="EMBL/GenBank/DDBJ databases">
        <title>Genome characterization of distinct group I Clostridium botulinum lineages.</title>
        <authorList>
            <person name="Giordani F."/>
            <person name="Anselmo A."/>
            <person name="Fillo S."/>
            <person name="Palozzi A.M."/>
            <person name="Fortunato A."/>
            <person name="Gentile B."/>
            <person name="Ciammaruconi A."/>
            <person name="Anniballi F."/>
            <person name="De Medici D."/>
            <person name="Lista F."/>
        </authorList>
    </citation>
    <scope>NUCLEOTIDE SEQUENCE [LARGE SCALE GENOMIC DNA]</scope>
    <source>
        <strain evidence="2 3">B2 450</strain>
    </source>
</reference>
<sequence length="131" mass="14536">MNKVMNLKTKDFFENGCCGILWILVGIAELLKFNASAISTAVSAILILDTVFMIIPQLFKAEIEDEMAEYNKKRASSNAFIIIYTCILFATVFGVGSGGLIVDLELILPFLVGTMSLLRFGFFLFYEKVGD</sequence>
<gene>
    <name evidence="2" type="ORF">N495_10295</name>
</gene>
<dbReference type="HOGENOM" id="CLU_159190_0_0_9"/>
<evidence type="ECO:0000313" key="3">
    <source>
        <dbReference type="Proteomes" id="UP000032250"/>
    </source>
</evidence>
<accession>A0A0D0ZZI7</accession>
<keyword evidence="1" id="KW-0812">Transmembrane</keyword>
<name>A0A0D0ZZI7_CLOBO</name>
<comment type="caution">
    <text evidence="2">The sequence shown here is derived from an EMBL/GenBank/DDBJ whole genome shotgun (WGS) entry which is preliminary data.</text>
</comment>
<feature type="transmembrane region" description="Helical" evidence="1">
    <location>
        <begin position="79"/>
        <end position="101"/>
    </location>
</feature>
<feature type="transmembrane region" description="Helical" evidence="1">
    <location>
        <begin position="37"/>
        <end position="59"/>
    </location>
</feature>
<proteinExistence type="predicted"/>
<dbReference type="EMBL" id="JXSU01000007">
    <property type="protein sequence ID" value="KIS23963.1"/>
    <property type="molecule type" value="Genomic_DNA"/>
</dbReference>
<protein>
    <submittedName>
        <fullName evidence="2">Uncharacterized protein</fullName>
    </submittedName>
</protein>
<organism evidence="2 3">
    <name type="scientific">Clostridium botulinum B2 450</name>
    <dbReference type="NCBI Taxonomy" id="1379739"/>
    <lineage>
        <taxon>Bacteria</taxon>
        <taxon>Bacillati</taxon>
        <taxon>Bacillota</taxon>
        <taxon>Clostridia</taxon>
        <taxon>Eubacteriales</taxon>
        <taxon>Clostridiaceae</taxon>
        <taxon>Clostridium</taxon>
    </lineage>
</organism>
<dbReference type="PATRIC" id="fig|1379739.3.peg.2422"/>
<keyword evidence="1" id="KW-1133">Transmembrane helix</keyword>
<feature type="transmembrane region" description="Helical" evidence="1">
    <location>
        <begin position="12"/>
        <end position="31"/>
    </location>
</feature>
<dbReference type="RefSeq" id="WP_003485570.1">
    <property type="nucleotide sequence ID" value="NZ_JXSU01000007.1"/>
</dbReference>
<dbReference type="AlphaFoldDB" id="A0A0D0ZZI7"/>
<evidence type="ECO:0000313" key="2">
    <source>
        <dbReference type="EMBL" id="KIS23963.1"/>
    </source>
</evidence>
<feature type="transmembrane region" description="Helical" evidence="1">
    <location>
        <begin position="107"/>
        <end position="126"/>
    </location>
</feature>